<keyword evidence="1" id="KW-1133">Transmembrane helix</keyword>
<dbReference type="PaxDb" id="4081-Solyc12g035730.1.1"/>
<dbReference type="InterPro" id="IPR036408">
    <property type="entry name" value="PSI_PsaA/B_sf"/>
</dbReference>
<keyword evidence="1" id="KW-0472">Membrane</keyword>
<protein>
    <submittedName>
        <fullName evidence="2">Uncharacterized protein</fullName>
    </submittedName>
</protein>
<dbReference type="InParanoid" id="A0A3Q7JUT8"/>
<evidence type="ECO:0000313" key="2">
    <source>
        <dbReference type="EnsemblPlants" id="Solyc12g035730.1.1.1"/>
    </source>
</evidence>
<dbReference type="Gramene" id="Solyc12g035730.1.1">
    <property type="protein sequence ID" value="Solyc12g035730.1.1.1"/>
    <property type="gene ID" value="Solyc12g035730.1"/>
</dbReference>
<proteinExistence type="predicted"/>
<evidence type="ECO:0000256" key="1">
    <source>
        <dbReference type="SAM" id="Phobius"/>
    </source>
</evidence>
<name>A0A3Q7JUT8_SOLLC</name>
<sequence length="126" mass="14297">MGGWGKSKDKKKGIIPASYFNSFISIGGYSLFLIAQEREISKSLDFTTMHLSNIFFLLQVRKEHHIIGYTIQKHRSKGLGPLFIGQWNIYAQNPDSSSHLFGTTVGAEMAILTLLRDSTLKHKIYY</sequence>
<dbReference type="EnsemblPlants" id="Solyc12g035730.1.1">
    <property type="protein sequence ID" value="Solyc12g035730.1.1.1"/>
    <property type="gene ID" value="Solyc12g035730.1"/>
</dbReference>
<keyword evidence="1" id="KW-0812">Transmembrane</keyword>
<feature type="transmembrane region" description="Helical" evidence="1">
    <location>
        <begin position="14"/>
        <end position="35"/>
    </location>
</feature>
<evidence type="ECO:0000313" key="3">
    <source>
        <dbReference type="Proteomes" id="UP000004994"/>
    </source>
</evidence>
<dbReference type="Gene3D" id="1.20.1130.10">
    <property type="entry name" value="Photosystem I PsaA/PsaB"/>
    <property type="match status" value="1"/>
</dbReference>
<organism evidence="2">
    <name type="scientific">Solanum lycopersicum</name>
    <name type="common">Tomato</name>
    <name type="synonym">Lycopersicon esculentum</name>
    <dbReference type="NCBI Taxonomy" id="4081"/>
    <lineage>
        <taxon>Eukaryota</taxon>
        <taxon>Viridiplantae</taxon>
        <taxon>Streptophyta</taxon>
        <taxon>Embryophyta</taxon>
        <taxon>Tracheophyta</taxon>
        <taxon>Spermatophyta</taxon>
        <taxon>Magnoliopsida</taxon>
        <taxon>eudicotyledons</taxon>
        <taxon>Gunneridae</taxon>
        <taxon>Pentapetalae</taxon>
        <taxon>asterids</taxon>
        <taxon>lamiids</taxon>
        <taxon>Solanales</taxon>
        <taxon>Solanaceae</taxon>
        <taxon>Solanoideae</taxon>
        <taxon>Solaneae</taxon>
        <taxon>Solanum</taxon>
        <taxon>Solanum subgen. Lycopersicon</taxon>
    </lineage>
</organism>
<reference evidence="2" key="2">
    <citation type="submission" date="2019-01" db="UniProtKB">
        <authorList>
            <consortium name="EnsemblPlants"/>
        </authorList>
    </citation>
    <scope>IDENTIFICATION</scope>
    <source>
        <strain evidence="2">cv. Heinz 1706</strain>
    </source>
</reference>
<reference evidence="2" key="1">
    <citation type="journal article" date="2012" name="Nature">
        <title>The tomato genome sequence provides insights into fleshy fruit evolution.</title>
        <authorList>
            <consortium name="Tomato Genome Consortium"/>
        </authorList>
    </citation>
    <scope>NUCLEOTIDE SEQUENCE [LARGE SCALE GENOMIC DNA]</scope>
    <source>
        <strain evidence="2">cv. Heinz 1706</strain>
    </source>
</reference>
<dbReference type="STRING" id="4081.A0A3Q7JUT8"/>
<keyword evidence="3" id="KW-1185">Reference proteome</keyword>
<dbReference type="AlphaFoldDB" id="A0A3Q7JUT8"/>
<dbReference type="Proteomes" id="UP000004994">
    <property type="component" value="Chromosome 12"/>
</dbReference>
<accession>A0A3Q7JUT8</accession>